<dbReference type="EMBL" id="GISG01258400">
    <property type="protein sequence ID" value="MBA4673271.1"/>
    <property type="molecule type" value="Transcribed_RNA"/>
</dbReference>
<proteinExistence type="predicted"/>
<name>A0A7C9ARS4_OPUST</name>
<sequence length="102" mass="11986">MEVTVVNRNMSNEFIAKNNEGSIVHFLQCTRVMWFSKLKQAKKQFSISNQTRKHPKEEEKGKVLVRLFHKLEYQKKLNKQIIMPFSLCQKGKKNISGSLFTI</sequence>
<evidence type="ECO:0000313" key="1">
    <source>
        <dbReference type="EMBL" id="MBA4673271.1"/>
    </source>
</evidence>
<organism evidence="1">
    <name type="scientific">Opuntia streptacantha</name>
    <name type="common">Prickly pear cactus</name>
    <name type="synonym">Opuntia cardona</name>
    <dbReference type="NCBI Taxonomy" id="393608"/>
    <lineage>
        <taxon>Eukaryota</taxon>
        <taxon>Viridiplantae</taxon>
        <taxon>Streptophyta</taxon>
        <taxon>Embryophyta</taxon>
        <taxon>Tracheophyta</taxon>
        <taxon>Spermatophyta</taxon>
        <taxon>Magnoliopsida</taxon>
        <taxon>eudicotyledons</taxon>
        <taxon>Gunneridae</taxon>
        <taxon>Pentapetalae</taxon>
        <taxon>Caryophyllales</taxon>
        <taxon>Cactineae</taxon>
        <taxon>Cactaceae</taxon>
        <taxon>Opuntioideae</taxon>
        <taxon>Opuntia</taxon>
    </lineage>
</organism>
<protein>
    <submittedName>
        <fullName evidence="1">Uncharacterized protein</fullName>
    </submittedName>
</protein>
<dbReference type="AlphaFoldDB" id="A0A7C9ARS4"/>
<reference evidence="1" key="1">
    <citation type="journal article" date="2013" name="J. Plant Res.">
        <title>Effect of fungi and light on seed germination of three Opuntia species from semiarid lands of central Mexico.</title>
        <authorList>
            <person name="Delgado-Sanchez P."/>
            <person name="Jimenez-Bremont J.F."/>
            <person name="Guerrero-Gonzalez Mde L."/>
            <person name="Flores J."/>
        </authorList>
    </citation>
    <scope>NUCLEOTIDE SEQUENCE</scope>
    <source>
        <tissue evidence="1">Cladode</tissue>
    </source>
</reference>
<accession>A0A7C9ARS4</accession>
<reference evidence="1" key="2">
    <citation type="submission" date="2020-07" db="EMBL/GenBank/DDBJ databases">
        <authorList>
            <person name="Vera ALvarez R."/>
            <person name="Arias-Moreno D.M."/>
            <person name="Jimenez-Jacinto V."/>
            <person name="Jimenez-Bremont J.F."/>
            <person name="Swaminathan K."/>
            <person name="Moose S.P."/>
            <person name="Guerrero-Gonzalez M.L."/>
            <person name="Marino-Ramirez L."/>
            <person name="Landsman D."/>
            <person name="Rodriguez-Kessler M."/>
            <person name="Delgado-Sanchez P."/>
        </authorList>
    </citation>
    <scope>NUCLEOTIDE SEQUENCE</scope>
    <source>
        <tissue evidence="1">Cladode</tissue>
    </source>
</reference>